<name>A0A7W6E6S1_9RHOB</name>
<dbReference type="PRINTS" id="PR00778">
    <property type="entry name" value="HTHARSR"/>
</dbReference>
<comment type="caution">
    <text evidence="5">The sequence shown here is derived from an EMBL/GenBank/DDBJ whole genome shotgun (WGS) entry which is preliminary data.</text>
</comment>
<evidence type="ECO:0000259" key="4">
    <source>
        <dbReference type="PROSITE" id="PS50987"/>
    </source>
</evidence>
<organism evidence="5 6">
    <name type="scientific">Sulfitobacter undariae</name>
    <dbReference type="NCBI Taxonomy" id="1563671"/>
    <lineage>
        <taxon>Bacteria</taxon>
        <taxon>Pseudomonadati</taxon>
        <taxon>Pseudomonadota</taxon>
        <taxon>Alphaproteobacteria</taxon>
        <taxon>Rhodobacterales</taxon>
        <taxon>Roseobacteraceae</taxon>
        <taxon>Sulfitobacter</taxon>
    </lineage>
</organism>
<dbReference type="SUPFAM" id="SSF46785">
    <property type="entry name" value="Winged helix' DNA-binding domain"/>
    <property type="match status" value="1"/>
</dbReference>
<sequence>MTNDLSTQNAAQALAALGHEARLDVYRLLVRAGVEGLNVGEIGEQLNLPASTMAHHLRSLVQAGLITQERQGREILNRPDFTVMNKLTDFLTEECCSGVVRLCGAGK</sequence>
<proteinExistence type="predicted"/>
<keyword evidence="2 5" id="KW-0238">DNA-binding</keyword>
<dbReference type="NCBIfam" id="NF033788">
    <property type="entry name" value="HTH_metalloreg"/>
    <property type="match status" value="1"/>
</dbReference>
<dbReference type="GO" id="GO:0003677">
    <property type="term" value="F:DNA binding"/>
    <property type="evidence" value="ECO:0007669"/>
    <property type="project" value="UniProtKB-KW"/>
</dbReference>
<dbReference type="RefSeq" id="WP_184562832.1">
    <property type="nucleotide sequence ID" value="NZ_JACIEI010000002.1"/>
</dbReference>
<dbReference type="InterPro" id="IPR011991">
    <property type="entry name" value="ArsR-like_HTH"/>
</dbReference>
<dbReference type="GO" id="GO:0003700">
    <property type="term" value="F:DNA-binding transcription factor activity"/>
    <property type="evidence" value="ECO:0007669"/>
    <property type="project" value="InterPro"/>
</dbReference>
<dbReference type="AlphaFoldDB" id="A0A7W6E6S1"/>
<reference evidence="5 6" key="1">
    <citation type="submission" date="2020-08" db="EMBL/GenBank/DDBJ databases">
        <title>Genomic Encyclopedia of Type Strains, Phase IV (KMG-IV): sequencing the most valuable type-strain genomes for metagenomic binning, comparative biology and taxonomic classification.</title>
        <authorList>
            <person name="Goeker M."/>
        </authorList>
    </citation>
    <scope>NUCLEOTIDE SEQUENCE [LARGE SCALE GENOMIC DNA]</scope>
    <source>
        <strain evidence="5 6">DSM 102234</strain>
    </source>
</reference>
<protein>
    <submittedName>
        <fullName evidence="5">DNA-binding transcriptional ArsR family regulator</fullName>
    </submittedName>
</protein>
<feature type="domain" description="HTH arsR-type" evidence="4">
    <location>
        <begin position="2"/>
        <end position="99"/>
    </location>
</feature>
<gene>
    <name evidence="5" type="ORF">GGR95_000703</name>
</gene>
<dbReference type="InterPro" id="IPR036390">
    <property type="entry name" value="WH_DNA-bd_sf"/>
</dbReference>
<evidence type="ECO:0000256" key="1">
    <source>
        <dbReference type="ARBA" id="ARBA00023015"/>
    </source>
</evidence>
<evidence type="ECO:0000313" key="5">
    <source>
        <dbReference type="EMBL" id="MBB3993075.1"/>
    </source>
</evidence>
<dbReference type="InterPro" id="IPR036388">
    <property type="entry name" value="WH-like_DNA-bd_sf"/>
</dbReference>
<accession>A0A7W6E6S1</accession>
<dbReference type="Gene3D" id="1.10.10.10">
    <property type="entry name" value="Winged helix-like DNA-binding domain superfamily/Winged helix DNA-binding domain"/>
    <property type="match status" value="1"/>
</dbReference>
<evidence type="ECO:0000313" key="6">
    <source>
        <dbReference type="Proteomes" id="UP000530268"/>
    </source>
</evidence>
<dbReference type="InterPro" id="IPR001845">
    <property type="entry name" value="HTH_ArsR_DNA-bd_dom"/>
</dbReference>
<dbReference type="SMART" id="SM00418">
    <property type="entry name" value="HTH_ARSR"/>
    <property type="match status" value="1"/>
</dbReference>
<evidence type="ECO:0000256" key="2">
    <source>
        <dbReference type="ARBA" id="ARBA00023125"/>
    </source>
</evidence>
<evidence type="ECO:0000256" key="3">
    <source>
        <dbReference type="ARBA" id="ARBA00023163"/>
    </source>
</evidence>
<dbReference type="PROSITE" id="PS50987">
    <property type="entry name" value="HTH_ARSR_2"/>
    <property type="match status" value="1"/>
</dbReference>
<keyword evidence="6" id="KW-1185">Reference proteome</keyword>
<dbReference type="InterPro" id="IPR051011">
    <property type="entry name" value="Metal_resp_trans_reg"/>
</dbReference>
<dbReference type="CDD" id="cd00090">
    <property type="entry name" value="HTH_ARSR"/>
    <property type="match status" value="1"/>
</dbReference>
<keyword evidence="3" id="KW-0804">Transcription</keyword>
<dbReference type="Pfam" id="PF12840">
    <property type="entry name" value="HTH_20"/>
    <property type="match status" value="1"/>
</dbReference>
<dbReference type="Proteomes" id="UP000530268">
    <property type="component" value="Unassembled WGS sequence"/>
</dbReference>
<keyword evidence="1" id="KW-0805">Transcription regulation</keyword>
<dbReference type="PANTHER" id="PTHR43132">
    <property type="entry name" value="ARSENICAL RESISTANCE OPERON REPRESSOR ARSR-RELATED"/>
    <property type="match status" value="1"/>
</dbReference>
<dbReference type="EMBL" id="JACIEI010000002">
    <property type="protein sequence ID" value="MBB3993075.1"/>
    <property type="molecule type" value="Genomic_DNA"/>
</dbReference>
<dbReference type="PANTHER" id="PTHR43132:SF2">
    <property type="entry name" value="ARSENICAL RESISTANCE OPERON REPRESSOR ARSR-RELATED"/>
    <property type="match status" value="1"/>
</dbReference>